<dbReference type="Pfam" id="PF00583">
    <property type="entry name" value="Acetyltransf_1"/>
    <property type="match status" value="1"/>
</dbReference>
<protein>
    <submittedName>
        <fullName evidence="4">GNAT family N-acetyltransferase</fullName>
    </submittedName>
</protein>
<keyword evidence="1" id="KW-0808">Transferase</keyword>
<dbReference type="PANTHER" id="PTHR43877:SF2">
    <property type="entry name" value="AMINOALKYLPHOSPHONATE N-ACETYLTRANSFERASE-RELATED"/>
    <property type="match status" value="1"/>
</dbReference>
<dbReference type="InterPro" id="IPR016181">
    <property type="entry name" value="Acyl_CoA_acyltransferase"/>
</dbReference>
<dbReference type="Proteomes" id="UP000664265">
    <property type="component" value="Unassembled WGS sequence"/>
</dbReference>
<name>A0ABS3M800_9BACT</name>
<dbReference type="EMBL" id="JAERMS010000047">
    <property type="protein sequence ID" value="MBO1364278.1"/>
    <property type="molecule type" value="Genomic_DNA"/>
</dbReference>
<dbReference type="CDD" id="cd04301">
    <property type="entry name" value="NAT_SF"/>
    <property type="match status" value="1"/>
</dbReference>
<dbReference type="InterPro" id="IPR050832">
    <property type="entry name" value="Bact_Acetyltransf"/>
</dbReference>
<evidence type="ECO:0000313" key="4">
    <source>
        <dbReference type="EMBL" id="MBO1364278.1"/>
    </source>
</evidence>
<sequence>MTLFRKAHSDDFASSWQLIDNARWKMIRDGRCQWTPDYPSESVIRQDIALGHAFVLTDEERLVAFGAVVMNDEPAYTQPSARWLTHGDYFVIHRLAVDTEVRGRGYGRLFIQEAEQYAVRQGVGSLKIDTNFDNPQMLSILRSMGYVACGEIDYGEKGMRLAFEKRLSAK</sequence>
<keyword evidence="2" id="KW-0012">Acyltransferase</keyword>
<organism evidence="4 5">
    <name type="scientific">Prevotella illustrans</name>
    <dbReference type="NCBI Taxonomy" id="2800387"/>
    <lineage>
        <taxon>Bacteria</taxon>
        <taxon>Pseudomonadati</taxon>
        <taxon>Bacteroidota</taxon>
        <taxon>Bacteroidia</taxon>
        <taxon>Bacteroidales</taxon>
        <taxon>Prevotellaceae</taxon>
        <taxon>Prevotella</taxon>
    </lineage>
</organism>
<feature type="domain" description="N-acetyltransferase" evidence="3">
    <location>
        <begin position="2"/>
        <end position="170"/>
    </location>
</feature>
<dbReference type="InterPro" id="IPR000182">
    <property type="entry name" value="GNAT_dom"/>
</dbReference>
<dbReference type="RefSeq" id="WP_107581977.1">
    <property type="nucleotide sequence ID" value="NZ_JAERMS010000047.1"/>
</dbReference>
<gene>
    <name evidence="4" type="ORF">JHU38_10970</name>
</gene>
<evidence type="ECO:0000256" key="2">
    <source>
        <dbReference type="ARBA" id="ARBA00023315"/>
    </source>
</evidence>
<reference evidence="4 5" key="1">
    <citation type="submission" date="2021-01" db="EMBL/GenBank/DDBJ databases">
        <title>Prevotella A2931 sp. nov.</title>
        <authorList>
            <person name="Buhl M."/>
            <person name="Oberhettinger P."/>
        </authorList>
    </citation>
    <scope>NUCLEOTIDE SEQUENCE [LARGE SCALE GENOMIC DNA]</scope>
    <source>
        <strain evidence="4 5">A2931</strain>
    </source>
</reference>
<comment type="caution">
    <text evidence="4">The sequence shown here is derived from an EMBL/GenBank/DDBJ whole genome shotgun (WGS) entry which is preliminary data.</text>
</comment>
<dbReference type="PANTHER" id="PTHR43877">
    <property type="entry name" value="AMINOALKYLPHOSPHONATE N-ACETYLTRANSFERASE-RELATED-RELATED"/>
    <property type="match status" value="1"/>
</dbReference>
<dbReference type="Gene3D" id="3.40.630.30">
    <property type="match status" value="1"/>
</dbReference>
<proteinExistence type="predicted"/>
<dbReference type="PROSITE" id="PS51186">
    <property type="entry name" value="GNAT"/>
    <property type="match status" value="1"/>
</dbReference>
<evidence type="ECO:0000259" key="3">
    <source>
        <dbReference type="PROSITE" id="PS51186"/>
    </source>
</evidence>
<keyword evidence="5" id="KW-1185">Reference proteome</keyword>
<evidence type="ECO:0000313" key="5">
    <source>
        <dbReference type="Proteomes" id="UP000664265"/>
    </source>
</evidence>
<evidence type="ECO:0000256" key="1">
    <source>
        <dbReference type="ARBA" id="ARBA00022679"/>
    </source>
</evidence>
<accession>A0ABS3M800</accession>
<dbReference type="SUPFAM" id="SSF55729">
    <property type="entry name" value="Acyl-CoA N-acyltransferases (Nat)"/>
    <property type="match status" value="1"/>
</dbReference>